<reference evidence="3 4" key="1">
    <citation type="submission" date="2015-01" db="EMBL/GenBank/DDBJ databases">
        <title>Evolution of Trichinella species and genotypes.</title>
        <authorList>
            <person name="Korhonen P.K."/>
            <person name="Edoardo P."/>
            <person name="Giuseppe L.R."/>
            <person name="Gasser R.B."/>
        </authorList>
    </citation>
    <scope>NUCLEOTIDE SEQUENCE [LARGE SCALE GENOMIC DNA]</scope>
    <source>
        <strain evidence="2">ISS13</strain>
        <strain evidence="1">ISS141</strain>
    </source>
</reference>
<proteinExistence type="predicted"/>
<name>A0A0V0XN19_TRIPS</name>
<evidence type="ECO:0000313" key="1">
    <source>
        <dbReference type="EMBL" id="KRX89339.1"/>
    </source>
</evidence>
<organism evidence="1 4">
    <name type="scientific">Trichinella pseudospiralis</name>
    <name type="common">Parasitic roundworm</name>
    <dbReference type="NCBI Taxonomy" id="6337"/>
    <lineage>
        <taxon>Eukaryota</taxon>
        <taxon>Metazoa</taxon>
        <taxon>Ecdysozoa</taxon>
        <taxon>Nematoda</taxon>
        <taxon>Enoplea</taxon>
        <taxon>Dorylaimia</taxon>
        <taxon>Trichinellida</taxon>
        <taxon>Trichinellidae</taxon>
        <taxon>Trichinella</taxon>
    </lineage>
</organism>
<gene>
    <name evidence="2" type="ORF">T4A_3048</name>
    <name evidence="1" type="ORF">T4E_3238</name>
</gene>
<dbReference type="Proteomes" id="UP000054815">
    <property type="component" value="Unassembled WGS sequence"/>
</dbReference>
<sequence>MQPVGHWEFYQLPIVYAFRENGTAICDDDSLCAMMTSKCATKEHARTTSRYFHIEDSKLGYRLILKL</sequence>
<accession>A0A0V0XN19</accession>
<dbReference type="EMBL" id="JYDU01000201">
    <property type="protein sequence ID" value="KRX89339.1"/>
    <property type="molecule type" value="Genomic_DNA"/>
</dbReference>
<dbReference type="Proteomes" id="UP000054632">
    <property type="component" value="Unassembled WGS sequence"/>
</dbReference>
<protein>
    <submittedName>
        <fullName evidence="1">Uncharacterized protein</fullName>
    </submittedName>
</protein>
<dbReference type="AlphaFoldDB" id="A0A0V0XN19"/>
<evidence type="ECO:0000313" key="4">
    <source>
        <dbReference type="Proteomes" id="UP000054815"/>
    </source>
</evidence>
<comment type="caution">
    <text evidence="1">The sequence shown here is derived from an EMBL/GenBank/DDBJ whole genome shotgun (WGS) entry which is preliminary data.</text>
</comment>
<dbReference type="EMBL" id="JYDR01000176">
    <property type="protein sequence ID" value="KRY66250.1"/>
    <property type="molecule type" value="Genomic_DNA"/>
</dbReference>
<evidence type="ECO:0000313" key="2">
    <source>
        <dbReference type="EMBL" id="KRY66250.1"/>
    </source>
</evidence>
<evidence type="ECO:0000313" key="3">
    <source>
        <dbReference type="Proteomes" id="UP000054632"/>
    </source>
</evidence>